<protein>
    <submittedName>
        <fullName evidence="10">General secretion pathway protein GspI</fullName>
    </submittedName>
</protein>
<organism evidence="10 11">
    <name type="scientific">Thiothrix lacustris</name>
    <dbReference type="NCBI Taxonomy" id="525917"/>
    <lineage>
        <taxon>Bacteria</taxon>
        <taxon>Pseudomonadati</taxon>
        <taxon>Pseudomonadota</taxon>
        <taxon>Gammaproteobacteria</taxon>
        <taxon>Thiotrichales</taxon>
        <taxon>Thiotrichaceae</taxon>
        <taxon>Thiothrix</taxon>
    </lineage>
</organism>
<evidence type="ECO:0000256" key="3">
    <source>
        <dbReference type="ARBA" id="ARBA00022475"/>
    </source>
</evidence>
<dbReference type="Proteomes" id="UP000192491">
    <property type="component" value="Unassembled WGS sequence"/>
</dbReference>
<dbReference type="PROSITE" id="PS00409">
    <property type="entry name" value="PROKAR_NTER_METHYL"/>
    <property type="match status" value="1"/>
</dbReference>
<evidence type="ECO:0000256" key="5">
    <source>
        <dbReference type="ARBA" id="ARBA00022519"/>
    </source>
</evidence>
<comment type="subcellular location">
    <subcellularLocation>
        <location evidence="1">Cell inner membrane</location>
        <topology evidence="1">Single-pass membrane protein</topology>
    </subcellularLocation>
</comment>
<keyword evidence="7 9" id="KW-1133">Transmembrane helix</keyword>
<evidence type="ECO:0000313" key="10">
    <source>
        <dbReference type="EMBL" id="OQX06187.1"/>
    </source>
</evidence>
<keyword evidence="4" id="KW-0488">Methylation</keyword>
<dbReference type="InterPro" id="IPR012902">
    <property type="entry name" value="N_methyl_site"/>
</dbReference>
<keyword evidence="5" id="KW-0997">Cell inner membrane</keyword>
<evidence type="ECO:0000256" key="4">
    <source>
        <dbReference type="ARBA" id="ARBA00022481"/>
    </source>
</evidence>
<sequence length="133" mass="14381">MSVSSKQSGFSLLEVLVAFVVMGLVVGVLLQLFGSSMRSVALSQEYSFAVQVAESRLAAVGTEIPVEQGNLSGEESGSGYRWQIAMEPLELDDKLEALPLTAQIFQVAVTVTWASGDKPREFHLSSLRFGKKL</sequence>
<accession>A0A1Y1QIF3</accession>
<evidence type="ECO:0000256" key="7">
    <source>
        <dbReference type="ARBA" id="ARBA00022989"/>
    </source>
</evidence>
<keyword evidence="8 9" id="KW-0472">Membrane</keyword>
<dbReference type="InterPro" id="IPR045584">
    <property type="entry name" value="Pilin-like"/>
</dbReference>
<dbReference type="InterPro" id="IPR010052">
    <property type="entry name" value="T2SS_protein-GspI"/>
</dbReference>
<dbReference type="PANTHER" id="PTHR38779:SF2">
    <property type="entry name" value="TYPE II SECRETION SYSTEM PROTEIN I-RELATED"/>
    <property type="match status" value="1"/>
</dbReference>
<keyword evidence="3" id="KW-1003">Cell membrane</keyword>
<dbReference type="SUPFAM" id="SSF54523">
    <property type="entry name" value="Pili subunits"/>
    <property type="match status" value="1"/>
</dbReference>
<name>A0A1Y1QIF3_9GAMM</name>
<evidence type="ECO:0000256" key="9">
    <source>
        <dbReference type="SAM" id="Phobius"/>
    </source>
</evidence>
<dbReference type="GO" id="GO:0015627">
    <property type="term" value="C:type II protein secretion system complex"/>
    <property type="evidence" value="ECO:0007669"/>
    <property type="project" value="InterPro"/>
</dbReference>
<feature type="transmembrane region" description="Helical" evidence="9">
    <location>
        <begin position="12"/>
        <end position="33"/>
    </location>
</feature>
<gene>
    <name evidence="10" type="ORF">BWK73_31515</name>
</gene>
<evidence type="ECO:0000256" key="2">
    <source>
        <dbReference type="ARBA" id="ARBA00008358"/>
    </source>
</evidence>
<dbReference type="AlphaFoldDB" id="A0A1Y1QIF3"/>
<dbReference type="EMBL" id="MTEJ01000256">
    <property type="protein sequence ID" value="OQX06187.1"/>
    <property type="molecule type" value="Genomic_DNA"/>
</dbReference>
<evidence type="ECO:0000256" key="1">
    <source>
        <dbReference type="ARBA" id="ARBA00004377"/>
    </source>
</evidence>
<reference evidence="10 11" key="1">
    <citation type="submission" date="2017-01" db="EMBL/GenBank/DDBJ databases">
        <title>Novel large sulfur bacteria in the metagenomes of groundwater-fed chemosynthetic microbial mats in the Lake Huron basin.</title>
        <authorList>
            <person name="Sharrar A.M."/>
            <person name="Flood B.E."/>
            <person name="Bailey J.V."/>
            <person name="Jones D.S."/>
            <person name="Biddanda B."/>
            <person name="Ruberg S.A."/>
            <person name="Marcus D.N."/>
            <person name="Dick G.J."/>
        </authorList>
    </citation>
    <scope>NUCLEOTIDE SEQUENCE [LARGE SCALE GENOMIC DNA]</scope>
    <source>
        <strain evidence="10">A8</strain>
    </source>
</reference>
<keyword evidence="6 9" id="KW-0812">Transmembrane</keyword>
<dbReference type="GO" id="GO:0005886">
    <property type="term" value="C:plasma membrane"/>
    <property type="evidence" value="ECO:0007669"/>
    <property type="project" value="UniProtKB-SubCell"/>
</dbReference>
<dbReference type="NCBIfam" id="TIGR02532">
    <property type="entry name" value="IV_pilin_GFxxxE"/>
    <property type="match status" value="1"/>
</dbReference>
<comment type="caution">
    <text evidence="10">The sequence shown here is derived from an EMBL/GenBank/DDBJ whole genome shotgun (WGS) entry which is preliminary data.</text>
</comment>
<dbReference type="PANTHER" id="PTHR38779">
    <property type="entry name" value="TYPE II SECRETION SYSTEM PROTEIN I-RELATED"/>
    <property type="match status" value="1"/>
</dbReference>
<proteinExistence type="inferred from homology"/>
<dbReference type="Pfam" id="PF07963">
    <property type="entry name" value="N_methyl"/>
    <property type="match status" value="1"/>
</dbReference>
<evidence type="ECO:0000256" key="6">
    <source>
        <dbReference type="ARBA" id="ARBA00022692"/>
    </source>
</evidence>
<dbReference type="GO" id="GO:0015628">
    <property type="term" value="P:protein secretion by the type II secretion system"/>
    <property type="evidence" value="ECO:0007669"/>
    <property type="project" value="InterPro"/>
</dbReference>
<comment type="similarity">
    <text evidence="2">Belongs to the GSP I family.</text>
</comment>
<evidence type="ECO:0000313" key="11">
    <source>
        <dbReference type="Proteomes" id="UP000192491"/>
    </source>
</evidence>
<evidence type="ECO:0000256" key="8">
    <source>
        <dbReference type="ARBA" id="ARBA00023136"/>
    </source>
</evidence>